<dbReference type="InterPro" id="IPR005170">
    <property type="entry name" value="Transptr-assoc_dom"/>
</dbReference>
<name>A0ABW5V1T3_9MICO</name>
<dbReference type="InterPro" id="IPR002550">
    <property type="entry name" value="CNNM"/>
</dbReference>
<comment type="similarity">
    <text evidence="2">Belongs to the UPF0053 family.</text>
</comment>
<dbReference type="Pfam" id="PF01595">
    <property type="entry name" value="CNNM"/>
    <property type="match status" value="1"/>
</dbReference>
<dbReference type="InterPro" id="IPR046342">
    <property type="entry name" value="CBS_dom_sf"/>
</dbReference>
<evidence type="ECO:0000259" key="11">
    <source>
        <dbReference type="PROSITE" id="PS51371"/>
    </source>
</evidence>
<dbReference type="CDD" id="cd04590">
    <property type="entry name" value="CBS_pair_CorC_HlyC_assoc"/>
    <property type="match status" value="1"/>
</dbReference>
<evidence type="ECO:0000313" key="13">
    <source>
        <dbReference type="Proteomes" id="UP001597492"/>
    </source>
</evidence>
<organism evidence="12 13">
    <name type="scientific">Gulosibacter faecalis</name>
    <dbReference type="NCBI Taxonomy" id="272240"/>
    <lineage>
        <taxon>Bacteria</taxon>
        <taxon>Bacillati</taxon>
        <taxon>Actinomycetota</taxon>
        <taxon>Actinomycetes</taxon>
        <taxon>Micrococcales</taxon>
        <taxon>Microbacteriaceae</taxon>
        <taxon>Gulosibacter</taxon>
    </lineage>
</organism>
<evidence type="ECO:0000256" key="9">
    <source>
        <dbReference type="PROSITE-ProRule" id="PRU00703"/>
    </source>
</evidence>
<evidence type="ECO:0000256" key="2">
    <source>
        <dbReference type="ARBA" id="ARBA00006337"/>
    </source>
</evidence>
<evidence type="ECO:0000256" key="3">
    <source>
        <dbReference type="ARBA" id="ARBA00022475"/>
    </source>
</evidence>
<gene>
    <name evidence="12" type="ORF">ACFSW7_09305</name>
</gene>
<keyword evidence="3" id="KW-1003">Cell membrane</keyword>
<dbReference type="InterPro" id="IPR036318">
    <property type="entry name" value="FAD-bd_PCMH-like_sf"/>
</dbReference>
<evidence type="ECO:0000313" key="12">
    <source>
        <dbReference type="EMBL" id="MFD2758575.1"/>
    </source>
</evidence>
<dbReference type="InterPro" id="IPR016169">
    <property type="entry name" value="FAD-bd_PCMH_sub2"/>
</dbReference>
<keyword evidence="5" id="KW-0677">Repeat</keyword>
<feature type="transmembrane region" description="Helical" evidence="10">
    <location>
        <begin position="88"/>
        <end position="106"/>
    </location>
</feature>
<evidence type="ECO:0000256" key="1">
    <source>
        <dbReference type="ARBA" id="ARBA00004651"/>
    </source>
</evidence>
<protein>
    <submittedName>
        <fullName evidence="12">Hemolysin family protein</fullName>
    </submittedName>
</protein>
<comment type="caution">
    <text evidence="12">The sequence shown here is derived from an EMBL/GenBank/DDBJ whole genome shotgun (WGS) entry which is preliminary data.</text>
</comment>
<dbReference type="SUPFAM" id="SSF54631">
    <property type="entry name" value="CBS-domain pair"/>
    <property type="match status" value="1"/>
</dbReference>
<reference evidence="13" key="1">
    <citation type="journal article" date="2019" name="Int. J. Syst. Evol. Microbiol.">
        <title>The Global Catalogue of Microorganisms (GCM) 10K type strain sequencing project: providing services to taxonomists for standard genome sequencing and annotation.</title>
        <authorList>
            <consortium name="The Broad Institute Genomics Platform"/>
            <consortium name="The Broad Institute Genome Sequencing Center for Infectious Disease"/>
            <person name="Wu L."/>
            <person name="Ma J."/>
        </authorList>
    </citation>
    <scope>NUCLEOTIDE SEQUENCE [LARGE SCALE GENOMIC DNA]</scope>
    <source>
        <strain evidence="13">TISTR 1514</strain>
    </source>
</reference>
<evidence type="ECO:0000256" key="4">
    <source>
        <dbReference type="ARBA" id="ARBA00022692"/>
    </source>
</evidence>
<accession>A0ABW5V1T3</accession>
<feature type="domain" description="CBS" evidence="11">
    <location>
        <begin position="270"/>
        <end position="327"/>
    </location>
</feature>
<keyword evidence="4 10" id="KW-0812">Transmembrane</keyword>
<keyword evidence="7 9" id="KW-0129">CBS domain</keyword>
<dbReference type="Gene3D" id="3.30.465.10">
    <property type="match status" value="1"/>
</dbReference>
<feature type="domain" description="CBS" evidence="11">
    <location>
        <begin position="204"/>
        <end position="264"/>
    </location>
</feature>
<dbReference type="RefSeq" id="WP_019617683.1">
    <property type="nucleotide sequence ID" value="NZ_JBHUNE010000006.1"/>
</dbReference>
<evidence type="ECO:0000256" key="7">
    <source>
        <dbReference type="ARBA" id="ARBA00023122"/>
    </source>
</evidence>
<proteinExistence type="inferred from homology"/>
<keyword evidence="6 10" id="KW-1133">Transmembrane helix</keyword>
<dbReference type="PROSITE" id="PS51371">
    <property type="entry name" value="CBS"/>
    <property type="match status" value="2"/>
</dbReference>
<dbReference type="Gene3D" id="3.10.580.10">
    <property type="entry name" value="CBS-domain"/>
    <property type="match status" value="1"/>
</dbReference>
<dbReference type="PANTHER" id="PTHR22777">
    <property type="entry name" value="HEMOLYSIN-RELATED"/>
    <property type="match status" value="1"/>
</dbReference>
<keyword evidence="8 10" id="KW-0472">Membrane</keyword>
<sequence length="426" mass="45988">MIAALVVIATILLIIASALLAAVESAIAVLSRGDVIDEAEGLARPERLLRISENMSGHREATGFARISAETLATVLISVWLTSIVSEAWLAFLIAAIVMLAAHILFTGSAPRSIGRTHPKQTLRYLGWLARACRVTIGPVSDLLGALGDIVTPSSGHRGATVSSEEQLLSMVDAAAEQEVLDEDDRELIHSVFDFSDRLVREVMVARTDMITVDADATASEALGELLKVGISRAPIVGRDSDDIRGIAYQKDLARHVLEHPTSTLTAEGVARPATFVPESLAADELLRRMQRESNHFAMVVDEYGGIAGLVTLEDLIEELVGEISDEFDRASDEYELLSDGSLVVSSRMGLSDLGELLDLELENEDVDSVGGLLTMALERIPQLGDQAVVGRLSLLADRVGRRHRVTRIQVRVVEPAHPSKEEETA</sequence>
<dbReference type="InterPro" id="IPR000644">
    <property type="entry name" value="CBS_dom"/>
</dbReference>
<dbReference type="PANTHER" id="PTHR22777:SF32">
    <property type="entry name" value="UPF0053 INNER MEMBRANE PROTEIN YFJD"/>
    <property type="match status" value="1"/>
</dbReference>
<dbReference type="Pfam" id="PF03471">
    <property type="entry name" value="CorC_HlyC"/>
    <property type="match status" value="1"/>
</dbReference>
<evidence type="ECO:0000256" key="8">
    <source>
        <dbReference type="ARBA" id="ARBA00023136"/>
    </source>
</evidence>
<dbReference type="SMART" id="SM00116">
    <property type="entry name" value="CBS"/>
    <property type="match status" value="2"/>
</dbReference>
<evidence type="ECO:0000256" key="10">
    <source>
        <dbReference type="SAM" id="Phobius"/>
    </source>
</evidence>
<dbReference type="Proteomes" id="UP001597492">
    <property type="component" value="Unassembled WGS sequence"/>
</dbReference>
<evidence type="ECO:0000256" key="6">
    <source>
        <dbReference type="ARBA" id="ARBA00022989"/>
    </source>
</evidence>
<dbReference type="SUPFAM" id="SSF56176">
    <property type="entry name" value="FAD-binding/transporter-associated domain-like"/>
    <property type="match status" value="1"/>
</dbReference>
<keyword evidence="13" id="KW-1185">Reference proteome</keyword>
<dbReference type="SMART" id="SM01091">
    <property type="entry name" value="CorC_HlyC"/>
    <property type="match status" value="1"/>
</dbReference>
<evidence type="ECO:0000256" key="5">
    <source>
        <dbReference type="ARBA" id="ARBA00022737"/>
    </source>
</evidence>
<dbReference type="InterPro" id="IPR044751">
    <property type="entry name" value="Ion_transp-like_CBS"/>
</dbReference>
<dbReference type="Pfam" id="PF00571">
    <property type="entry name" value="CBS"/>
    <property type="match status" value="2"/>
</dbReference>
<comment type="subcellular location">
    <subcellularLocation>
        <location evidence="1">Cell membrane</location>
        <topology evidence="1">Multi-pass membrane protein</topology>
    </subcellularLocation>
</comment>
<dbReference type="EMBL" id="JBHUNE010000006">
    <property type="protein sequence ID" value="MFD2758575.1"/>
    <property type="molecule type" value="Genomic_DNA"/>
</dbReference>